<organism evidence="7 8">
    <name type="scientific">Favolaschia claudopus</name>
    <dbReference type="NCBI Taxonomy" id="2862362"/>
    <lineage>
        <taxon>Eukaryota</taxon>
        <taxon>Fungi</taxon>
        <taxon>Dikarya</taxon>
        <taxon>Basidiomycota</taxon>
        <taxon>Agaricomycotina</taxon>
        <taxon>Agaricomycetes</taxon>
        <taxon>Agaricomycetidae</taxon>
        <taxon>Agaricales</taxon>
        <taxon>Marasmiineae</taxon>
        <taxon>Mycenaceae</taxon>
        <taxon>Favolaschia</taxon>
    </lineage>
</organism>
<proteinExistence type="predicted"/>
<keyword evidence="3" id="KW-0238">DNA-binding</keyword>
<dbReference type="EMBL" id="JAWWNJ010000069">
    <property type="protein sequence ID" value="KAK7008008.1"/>
    <property type="molecule type" value="Genomic_DNA"/>
</dbReference>
<dbReference type="Pfam" id="PF04082">
    <property type="entry name" value="Fungal_trans"/>
    <property type="match status" value="1"/>
</dbReference>
<keyword evidence="2" id="KW-0479">Metal-binding</keyword>
<dbReference type="GO" id="GO:0008270">
    <property type="term" value="F:zinc ion binding"/>
    <property type="evidence" value="ECO:0007669"/>
    <property type="project" value="InterPro"/>
</dbReference>
<dbReference type="AlphaFoldDB" id="A0AAW0AFY0"/>
<evidence type="ECO:0000256" key="1">
    <source>
        <dbReference type="ARBA" id="ARBA00004123"/>
    </source>
</evidence>
<dbReference type="PANTHER" id="PTHR46910:SF3">
    <property type="entry name" value="HALOTOLERANCE PROTEIN 9-RELATED"/>
    <property type="match status" value="1"/>
</dbReference>
<evidence type="ECO:0000313" key="8">
    <source>
        <dbReference type="Proteomes" id="UP001362999"/>
    </source>
</evidence>
<dbReference type="CDD" id="cd12148">
    <property type="entry name" value="fungal_TF_MHR"/>
    <property type="match status" value="1"/>
</dbReference>
<keyword evidence="4" id="KW-0539">Nucleus</keyword>
<evidence type="ECO:0000256" key="2">
    <source>
        <dbReference type="ARBA" id="ARBA00022723"/>
    </source>
</evidence>
<protein>
    <submittedName>
        <fullName evidence="7">Fungal-trans domain-containing protein</fullName>
    </submittedName>
</protein>
<dbReference type="SMART" id="SM00906">
    <property type="entry name" value="Fungal_trans"/>
    <property type="match status" value="1"/>
</dbReference>
<dbReference type="Proteomes" id="UP001362999">
    <property type="component" value="Unassembled WGS sequence"/>
</dbReference>
<comment type="caution">
    <text evidence="7">The sequence shown here is derived from an EMBL/GenBank/DDBJ whole genome shotgun (WGS) entry which is preliminary data.</text>
</comment>
<dbReference type="GO" id="GO:0003677">
    <property type="term" value="F:DNA binding"/>
    <property type="evidence" value="ECO:0007669"/>
    <property type="project" value="UniProtKB-KW"/>
</dbReference>
<dbReference type="GO" id="GO:0005634">
    <property type="term" value="C:nucleus"/>
    <property type="evidence" value="ECO:0007669"/>
    <property type="project" value="UniProtKB-SubCell"/>
</dbReference>
<sequence>MASKDNPEKKRRIPGACDICRATMPDGRCSNCKRWARGSCWYIIRNLNPSSMASSNDSNQTPENARDLVDSLLRDTYTLPHDRESLVRLLFDLSRYARNLEVKLDESGQSQSSPSDRESIPAAPVEAATDDEDSREAVVVDIQRLPERLRRITMYGADNRFFGKNSSIVFLKAAMTPPGCPTTDESCPSLTRPVYWTPTPWEVPPEPRIDLEFPPDDLLHDLIDIYFQQVNIYWPILHRPTFEKSLADRLHLQNPSFGAVVLAVCAVASRNSADERVFLPCEHGKLSAGWKWFRQIPRPFSGQTVKSASLYELQLCCLYITFLHTSGQYESCWIVCGVGILQAQDIGALRSRSPEVPLTIEAELIKRSCFYLSIFDSVSSACFGRPRVLMPNDADLPIICDDEYLGHPDPELAFKQPSGKPAQGEFFNAYISLYKIFTFAWRTSGPPQDYTGTRVLESETLAELDSRLDQWARNIPEHLLWNPYQENDIFFAQSATLYAAFYYVQVLIHRPFLQAKSTSLFPPAIATLLCVKSRRSAFMPTYYFIKAAFDCAIVLLLTVSGASKTGLAVDVNRELEDVYKFMDFLRRAEPRYQNAGRLYDCLCEVLNASRLPLPQPSYDTIRPLPPSEGTQWPSLPVAVEDLGNRPIYESLGINMQEMSVDAGGLPEYNFKNMPPLSTEMDTDHYLLYWLPYLSTVDGVTQAMQSQGASGSGSLDS</sequence>
<accession>A0AAW0AFY0</accession>
<evidence type="ECO:0000256" key="3">
    <source>
        <dbReference type="ARBA" id="ARBA00023125"/>
    </source>
</evidence>
<dbReference type="GO" id="GO:0003700">
    <property type="term" value="F:DNA-binding transcription factor activity"/>
    <property type="evidence" value="ECO:0007669"/>
    <property type="project" value="InterPro"/>
</dbReference>
<reference evidence="7 8" key="1">
    <citation type="journal article" date="2024" name="J Genomics">
        <title>Draft genome sequencing and assembly of Favolaschia claudopus CIRM-BRFM 2984 isolated from oak limbs.</title>
        <authorList>
            <person name="Navarro D."/>
            <person name="Drula E."/>
            <person name="Chaduli D."/>
            <person name="Cazenave R."/>
            <person name="Ahrendt S."/>
            <person name="Wang J."/>
            <person name="Lipzen A."/>
            <person name="Daum C."/>
            <person name="Barry K."/>
            <person name="Grigoriev I.V."/>
            <person name="Favel A."/>
            <person name="Rosso M.N."/>
            <person name="Martin F."/>
        </authorList>
    </citation>
    <scope>NUCLEOTIDE SEQUENCE [LARGE SCALE GENOMIC DNA]</scope>
    <source>
        <strain evidence="7 8">CIRM-BRFM 2984</strain>
    </source>
</reference>
<gene>
    <name evidence="7" type="ORF">R3P38DRAFT_3026965</name>
</gene>
<dbReference type="InterPro" id="IPR050987">
    <property type="entry name" value="AtrR-like"/>
</dbReference>
<dbReference type="GO" id="GO:0006351">
    <property type="term" value="P:DNA-templated transcription"/>
    <property type="evidence" value="ECO:0007669"/>
    <property type="project" value="InterPro"/>
</dbReference>
<dbReference type="InterPro" id="IPR007219">
    <property type="entry name" value="XnlR_reg_dom"/>
</dbReference>
<evidence type="ECO:0000259" key="6">
    <source>
        <dbReference type="SMART" id="SM00906"/>
    </source>
</evidence>
<name>A0AAW0AFY0_9AGAR</name>
<keyword evidence="8" id="KW-1185">Reference proteome</keyword>
<dbReference type="PANTHER" id="PTHR46910">
    <property type="entry name" value="TRANSCRIPTION FACTOR PDR1"/>
    <property type="match status" value="1"/>
</dbReference>
<evidence type="ECO:0000256" key="4">
    <source>
        <dbReference type="ARBA" id="ARBA00023242"/>
    </source>
</evidence>
<evidence type="ECO:0000256" key="5">
    <source>
        <dbReference type="SAM" id="MobiDB-lite"/>
    </source>
</evidence>
<evidence type="ECO:0000313" key="7">
    <source>
        <dbReference type="EMBL" id="KAK7008008.1"/>
    </source>
</evidence>
<feature type="domain" description="Xylanolytic transcriptional activator regulatory" evidence="6">
    <location>
        <begin position="332"/>
        <end position="403"/>
    </location>
</feature>
<comment type="subcellular location">
    <subcellularLocation>
        <location evidence="1">Nucleus</location>
    </subcellularLocation>
</comment>
<feature type="region of interest" description="Disordered" evidence="5">
    <location>
        <begin position="104"/>
        <end position="134"/>
    </location>
</feature>